<evidence type="ECO:0000256" key="2">
    <source>
        <dbReference type="SAM" id="Phobius"/>
    </source>
</evidence>
<dbReference type="Proteomes" id="UP000267096">
    <property type="component" value="Unassembled WGS sequence"/>
</dbReference>
<organism evidence="3 4">
    <name type="scientific">Anisakis simplex</name>
    <name type="common">Herring worm</name>
    <dbReference type="NCBI Taxonomy" id="6269"/>
    <lineage>
        <taxon>Eukaryota</taxon>
        <taxon>Metazoa</taxon>
        <taxon>Ecdysozoa</taxon>
        <taxon>Nematoda</taxon>
        <taxon>Chromadorea</taxon>
        <taxon>Rhabditida</taxon>
        <taxon>Spirurina</taxon>
        <taxon>Ascaridomorpha</taxon>
        <taxon>Ascaridoidea</taxon>
        <taxon>Anisakidae</taxon>
        <taxon>Anisakis</taxon>
        <taxon>Anisakis simplex complex</taxon>
    </lineage>
</organism>
<dbReference type="AlphaFoldDB" id="A0A3P6NMV1"/>
<sequence length="162" mass="17750">MTPLAPLDPITIKSPPKFPDPVSKHDDNSADGIYKVAETESVRCISTSSSALSTTGLSSSSTEINEDNFTSTATVTAYETTDAPPSNEKSLSKPTDLILYEFNFRRLLIVALGPPFIALICAFLIGFSIDYDLLLNYEWTCGGHLEYARLTPYDTQTYYGVC</sequence>
<keyword evidence="2" id="KW-0812">Transmembrane</keyword>
<dbReference type="OrthoDB" id="5852423at2759"/>
<proteinExistence type="predicted"/>
<name>A0A3P6NMV1_ANISI</name>
<keyword evidence="2" id="KW-0472">Membrane</keyword>
<feature type="region of interest" description="Disordered" evidence="1">
    <location>
        <begin position="1"/>
        <end position="26"/>
    </location>
</feature>
<evidence type="ECO:0000313" key="3">
    <source>
        <dbReference type="EMBL" id="VDK25782.1"/>
    </source>
</evidence>
<accession>A0A3P6NMV1</accession>
<reference evidence="3 4" key="1">
    <citation type="submission" date="2018-11" db="EMBL/GenBank/DDBJ databases">
        <authorList>
            <consortium name="Pathogen Informatics"/>
        </authorList>
    </citation>
    <scope>NUCLEOTIDE SEQUENCE [LARGE SCALE GENOMIC DNA]</scope>
</reference>
<feature type="transmembrane region" description="Helical" evidence="2">
    <location>
        <begin position="107"/>
        <end position="129"/>
    </location>
</feature>
<evidence type="ECO:0000256" key="1">
    <source>
        <dbReference type="SAM" id="MobiDB-lite"/>
    </source>
</evidence>
<protein>
    <submittedName>
        <fullName evidence="3">Uncharacterized protein</fullName>
    </submittedName>
</protein>
<evidence type="ECO:0000313" key="4">
    <source>
        <dbReference type="Proteomes" id="UP000267096"/>
    </source>
</evidence>
<keyword evidence="4" id="KW-1185">Reference proteome</keyword>
<gene>
    <name evidence="3" type="ORF">ASIM_LOCUS5590</name>
</gene>
<keyword evidence="2" id="KW-1133">Transmembrane helix</keyword>
<dbReference type="EMBL" id="UYRR01011146">
    <property type="protein sequence ID" value="VDK25782.1"/>
    <property type="molecule type" value="Genomic_DNA"/>
</dbReference>